<evidence type="ECO:0008006" key="4">
    <source>
        <dbReference type="Google" id="ProtNLM"/>
    </source>
</evidence>
<keyword evidence="1" id="KW-0812">Transmembrane</keyword>
<evidence type="ECO:0000313" key="3">
    <source>
        <dbReference type="Proteomes" id="UP001157156"/>
    </source>
</evidence>
<keyword evidence="1" id="KW-0472">Membrane</keyword>
<dbReference type="RefSeq" id="WP_089123739.1">
    <property type="nucleotide sequence ID" value="NZ_BSPV01000008.1"/>
</dbReference>
<proteinExistence type="predicted"/>
<feature type="transmembrane region" description="Helical" evidence="1">
    <location>
        <begin position="245"/>
        <end position="271"/>
    </location>
</feature>
<dbReference type="Proteomes" id="UP001157156">
    <property type="component" value="Unassembled WGS sequence"/>
</dbReference>
<feature type="transmembrane region" description="Helical" evidence="1">
    <location>
        <begin position="205"/>
        <end position="225"/>
    </location>
</feature>
<sequence>MDWNWFFSSLSQSSAAIVGIFGAFIITKILSNQSTYSEKVHKCRDTLTKCRRAVDAADGLYFRWYNKHTNNRQYEKLEELFEDEDYLSPEQYFDQLNFSDFSPREEILERISLAIERHKTMLDAEREALRQRAASYQKLNPGFAYLEPAPQKLPNFSSLNMDLIENLQKERDAIDSVAREARHHMRLASDMLDSIKGNPESSPQITYALILVTMLFFLGVVYPLSFMPVNPEGSFNISLDNFFPVLFSLKGAFLSSLSAIFGAVLVMFFWLNISLKHPQETIEKLESYTKISSYSEYFSIMDRNESLGAASHDG</sequence>
<keyword evidence="3" id="KW-1185">Reference proteome</keyword>
<keyword evidence="1" id="KW-1133">Transmembrane helix</keyword>
<evidence type="ECO:0000256" key="1">
    <source>
        <dbReference type="SAM" id="Phobius"/>
    </source>
</evidence>
<feature type="transmembrane region" description="Helical" evidence="1">
    <location>
        <begin position="6"/>
        <end position="26"/>
    </location>
</feature>
<organism evidence="2 3">
    <name type="scientific">Vibrio algivorus</name>
    <dbReference type="NCBI Taxonomy" id="1667024"/>
    <lineage>
        <taxon>Bacteria</taxon>
        <taxon>Pseudomonadati</taxon>
        <taxon>Pseudomonadota</taxon>
        <taxon>Gammaproteobacteria</taxon>
        <taxon>Vibrionales</taxon>
        <taxon>Vibrionaceae</taxon>
        <taxon>Vibrio</taxon>
    </lineage>
</organism>
<name>A0ABQ6EQW4_9VIBR</name>
<gene>
    <name evidence="2" type="ORF">GCM10007931_23640</name>
</gene>
<reference evidence="3" key="1">
    <citation type="journal article" date="2019" name="Int. J. Syst. Evol. Microbiol.">
        <title>The Global Catalogue of Microorganisms (GCM) 10K type strain sequencing project: providing services to taxonomists for standard genome sequencing and annotation.</title>
        <authorList>
            <consortium name="The Broad Institute Genomics Platform"/>
            <consortium name="The Broad Institute Genome Sequencing Center for Infectious Disease"/>
            <person name="Wu L."/>
            <person name="Ma J."/>
        </authorList>
    </citation>
    <scope>NUCLEOTIDE SEQUENCE [LARGE SCALE GENOMIC DNA]</scope>
    <source>
        <strain evidence="3">NBRC 111146</strain>
    </source>
</reference>
<protein>
    <recommendedName>
        <fullName evidence="4">DUF4239 domain-containing protein</fullName>
    </recommendedName>
</protein>
<dbReference type="EMBL" id="BSPV01000008">
    <property type="protein sequence ID" value="GLT15389.1"/>
    <property type="molecule type" value="Genomic_DNA"/>
</dbReference>
<comment type="caution">
    <text evidence="2">The sequence shown here is derived from an EMBL/GenBank/DDBJ whole genome shotgun (WGS) entry which is preliminary data.</text>
</comment>
<accession>A0ABQ6EQW4</accession>
<evidence type="ECO:0000313" key="2">
    <source>
        <dbReference type="EMBL" id="GLT15389.1"/>
    </source>
</evidence>